<sequence length="73" mass="8666">MSQRAIEIVKISDLKSIKQGEVFEWCIDYEEFQWRKGDDFLRSRTGVDSPWEIWPLTDNTKTAANRKVFTLIK</sequence>
<proteinExistence type="predicted"/>
<reference evidence="1 2" key="1">
    <citation type="submission" date="2018-06" db="EMBL/GenBank/DDBJ databases">
        <authorList>
            <consortium name="Pathogen Informatics"/>
            <person name="Doyle S."/>
        </authorList>
    </citation>
    <scope>NUCLEOTIDE SEQUENCE [LARGE SCALE GENOMIC DNA]</scope>
    <source>
        <strain evidence="1 2">NCTC10736</strain>
    </source>
</reference>
<accession>A0A380BY95</accession>
<dbReference type="AlphaFoldDB" id="A0A380BY95"/>
<protein>
    <submittedName>
        <fullName evidence="1">Uncharacterized protein</fullName>
    </submittedName>
</protein>
<dbReference type="RefSeq" id="WP_115407307.1">
    <property type="nucleotide sequence ID" value="NZ_UGYV01000004.1"/>
</dbReference>
<gene>
    <name evidence="1" type="ORF">NCTC10736_04019</name>
</gene>
<dbReference type="EMBL" id="UGYV01000004">
    <property type="protein sequence ID" value="SUJ09300.1"/>
    <property type="molecule type" value="Genomic_DNA"/>
</dbReference>
<evidence type="ECO:0000313" key="1">
    <source>
        <dbReference type="EMBL" id="SUJ09300.1"/>
    </source>
</evidence>
<name>A0A380BY95_9GAMM</name>
<evidence type="ECO:0000313" key="2">
    <source>
        <dbReference type="Proteomes" id="UP000255061"/>
    </source>
</evidence>
<dbReference type="Proteomes" id="UP000255061">
    <property type="component" value="Unassembled WGS sequence"/>
</dbReference>
<organism evidence="1 2">
    <name type="scientific">Shewanella morhuae</name>
    <dbReference type="NCBI Taxonomy" id="365591"/>
    <lineage>
        <taxon>Bacteria</taxon>
        <taxon>Pseudomonadati</taxon>
        <taxon>Pseudomonadota</taxon>
        <taxon>Gammaproteobacteria</taxon>
        <taxon>Alteromonadales</taxon>
        <taxon>Shewanellaceae</taxon>
        <taxon>Shewanella</taxon>
    </lineage>
</organism>